<reference evidence="11 12" key="1">
    <citation type="submission" date="2020-01" db="EMBL/GenBank/DDBJ databases">
        <title>Jiella pacifica sp. nov.</title>
        <authorList>
            <person name="Xue Z."/>
            <person name="Zhu S."/>
            <person name="Chen J."/>
            <person name="Yang J."/>
        </authorList>
    </citation>
    <scope>NUCLEOTIDE SEQUENCE [LARGE SCALE GENOMIC DNA]</scope>
    <source>
        <strain evidence="11 12">40Bstr34</strain>
    </source>
</reference>
<evidence type="ECO:0000256" key="10">
    <source>
        <dbReference type="HAMAP-Rule" id="MF_00155"/>
    </source>
</evidence>
<dbReference type="PIRSF" id="PIRSF005413">
    <property type="entry name" value="COX11"/>
    <property type="match status" value="1"/>
</dbReference>
<dbReference type="FunFam" id="2.60.370.10:FF:000001">
    <property type="entry name" value="COX11 cytochrome c oxidase assembly homolog"/>
    <property type="match status" value="1"/>
</dbReference>
<evidence type="ECO:0000256" key="5">
    <source>
        <dbReference type="ARBA" id="ARBA00022692"/>
    </source>
</evidence>
<sequence>MKSRLSKNVRVVAALSLILVFMTGLVAYSPTLYQLFCQVTGYGGTVQRADAAPRPVSESNEIVTVRFDANVGAGLAWEFRPEQREVKTRFGEPVRAYYYAKNLSDETLVGRAVFNVTPYQTAPYFFKIECFCFTNEKLAPGESARMPLVLYVDEQMLKDEDTKGLREVTLSYTFYKQDDLSPEEVESARDLKTGSQALDAALEARTPAEFDNDAPRR</sequence>
<evidence type="ECO:0000256" key="7">
    <source>
        <dbReference type="ARBA" id="ARBA00022989"/>
    </source>
</evidence>
<evidence type="ECO:0000256" key="9">
    <source>
        <dbReference type="ARBA" id="ARBA00023136"/>
    </source>
</evidence>
<keyword evidence="8 10" id="KW-0186">Copper</keyword>
<comment type="subcellular location">
    <subcellularLocation>
        <location evidence="2 10">Cell inner membrane</location>
        <topology evidence="2 10">Single-pass type II membrane protein</topology>
        <orientation evidence="2 10">Periplasmic side</orientation>
    </subcellularLocation>
</comment>
<dbReference type="PANTHER" id="PTHR21320">
    <property type="entry name" value="CYTOCHROME C OXIDASE ASSEMBLY PROTEIN COX11-RELATED"/>
    <property type="match status" value="1"/>
</dbReference>
<keyword evidence="7 10" id="KW-1133">Transmembrane helix</keyword>
<evidence type="ECO:0000256" key="3">
    <source>
        <dbReference type="ARBA" id="ARBA00009620"/>
    </source>
</evidence>
<keyword evidence="12" id="KW-1185">Reference proteome</keyword>
<protein>
    <recommendedName>
        <fullName evidence="4 10">Cytochrome c oxidase assembly protein CtaG</fullName>
    </recommendedName>
</protein>
<dbReference type="InterPro" id="IPR007533">
    <property type="entry name" value="Cyt_c_oxidase_assmbl_CtaG"/>
</dbReference>
<keyword evidence="6 10" id="KW-0735">Signal-anchor</keyword>
<dbReference type="GO" id="GO:0005886">
    <property type="term" value="C:plasma membrane"/>
    <property type="evidence" value="ECO:0007669"/>
    <property type="project" value="UniProtKB-SubCell"/>
</dbReference>
<comment type="function">
    <text evidence="1 10">Exerts its effect at some terminal stage of cytochrome c oxidase synthesis, probably by being involved in the insertion of the copper B into subunit I.</text>
</comment>
<comment type="caution">
    <text evidence="11">The sequence shown here is derived from an EMBL/GenBank/DDBJ whole genome shotgun (WGS) entry which is preliminary data.</text>
</comment>
<dbReference type="GO" id="GO:0005507">
    <property type="term" value="F:copper ion binding"/>
    <property type="evidence" value="ECO:0007669"/>
    <property type="project" value="InterPro"/>
</dbReference>
<organism evidence="11 12">
    <name type="scientific">Jiella pacifica</name>
    <dbReference type="NCBI Taxonomy" id="2696469"/>
    <lineage>
        <taxon>Bacteria</taxon>
        <taxon>Pseudomonadati</taxon>
        <taxon>Pseudomonadota</taxon>
        <taxon>Alphaproteobacteria</taxon>
        <taxon>Hyphomicrobiales</taxon>
        <taxon>Aurantimonadaceae</taxon>
        <taxon>Jiella</taxon>
    </lineage>
</organism>
<keyword evidence="10" id="KW-0997">Cell inner membrane</keyword>
<dbReference type="PANTHER" id="PTHR21320:SF3">
    <property type="entry name" value="CYTOCHROME C OXIDASE ASSEMBLY PROTEIN COX11, MITOCHONDRIAL-RELATED"/>
    <property type="match status" value="1"/>
</dbReference>
<evidence type="ECO:0000313" key="12">
    <source>
        <dbReference type="Proteomes" id="UP000469011"/>
    </source>
</evidence>
<dbReference type="Pfam" id="PF04442">
    <property type="entry name" value="CtaG_Cox11"/>
    <property type="match status" value="1"/>
</dbReference>
<gene>
    <name evidence="10" type="primary">ctaG</name>
    <name evidence="11" type="ORF">GTK09_26700</name>
</gene>
<dbReference type="Proteomes" id="UP000469011">
    <property type="component" value="Unassembled WGS sequence"/>
</dbReference>
<name>A0A6N9T961_9HYPH</name>
<dbReference type="SUPFAM" id="SSF110111">
    <property type="entry name" value="Ctag/Cox11"/>
    <property type="match status" value="1"/>
</dbReference>
<dbReference type="InterPro" id="IPR023471">
    <property type="entry name" value="CtaG/Cox11_dom_sf"/>
</dbReference>
<evidence type="ECO:0000313" key="11">
    <source>
        <dbReference type="EMBL" id="NDW07977.1"/>
    </source>
</evidence>
<keyword evidence="5 10" id="KW-0812">Transmembrane</keyword>
<dbReference type="HAMAP" id="MF_00155">
    <property type="entry name" value="CtaG"/>
    <property type="match status" value="1"/>
</dbReference>
<dbReference type="GO" id="GO:0008535">
    <property type="term" value="P:respiratory chain complex IV assembly"/>
    <property type="evidence" value="ECO:0007669"/>
    <property type="project" value="UniProtKB-UniRule"/>
</dbReference>
<feature type="topological domain" description="Periplasmic" evidence="10">
    <location>
        <begin position="30"/>
        <end position="217"/>
    </location>
</feature>
<dbReference type="AlphaFoldDB" id="A0A6N9T961"/>
<dbReference type="NCBIfam" id="NF003465">
    <property type="entry name" value="PRK05089.1"/>
    <property type="match status" value="1"/>
</dbReference>
<feature type="topological domain" description="Cytoplasmic" evidence="10">
    <location>
        <begin position="1"/>
        <end position="7"/>
    </location>
</feature>
<evidence type="ECO:0000256" key="4">
    <source>
        <dbReference type="ARBA" id="ARBA00015384"/>
    </source>
</evidence>
<keyword evidence="10" id="KW-1003">Cell membrane</keyword>
<comment type="similarity">
    <text evidence="3 10">Belongs to the COX11/CtaG family.</text>
</comment>
<evidence type="ECO:0000256" key="6">
    <source>
        <dbReference type="ARBA" id="ARBA00022968"/>
    </source>
</evidence>
<evidence type="ECO:0000256" key="8">
    <source>
        <dbReference type="ARBA" id="ARBA00023008"/>
    </source>
</evidence>
<dbReference type="Gene3D" id="2.60.370.10">
    <property type="entry name" value="Ctag/Cox11"/>
    <property type="match status" value="1"/>
</dbReference>
<proteinExistence type="inferred from homology"/>
<dbReference type="EMBL" id="JAAAMG010000049">
    <property type="protein sequence ID" value="NDW07977.1"/>
    <property type="molecule type" value="Genomic_DNA"/>
</dbReference>
<evidence type="ECO:0000256" key="1">
    <source>
        <dbReference type="ARBA" id="ARBA00004007"/>
    </source>
</evidence>
<accession>A0A6N9T961</accession>
<evidence type="ECO:0000256" key="2">
    <source>
        <dbReference type="ARBA" id="ARBA00004382"/>
    </source>
</evidence>
<keyword evidence="9 10" id="KW-0472">Membrane</keyword>